<evidence type="ECO:0000313" key="4">
    <source>
        <dbReference type="Proteomes" id="UP000256388"/>
    </source>
</evidence>
<dbReference type="RefSeq" id="WP_116226037.1">
    <property type="nucleotide sequence ID" value="NZ_AP018437.1"/>
</dbReference>
<dbReference type="InterPro" id="IPR013783">
    <property type="entry name" value="Ig-like_fold"/>
</dbReference>
<name>A0A347ZWE4_9CHLR</name>
<reference evidence="3 4" key="1">
    <citation type="submission" date="2018-08" db="EMBL/GenBank/DDBJ databases">
        <title>Genomic Encyclopedia of Type Strains, Phase IV (KMG-IV): sequencing the most valuable type-strain genomes for metagenomic binning, comparative biology and taxonomic classification.</title>
        <authorList>
            <person name="Goeker M."/>
        </authorList>
    </citation>
    <scope>NUCLEOTIDE SEQUENCE [LARGE SCALE GENOMIC DNA]</scope>
    <source>
        <strain evidence="3 4">DSM 23923</strain>
    </source>
</reference>
<feature type="signal peptide" evidence="1">
    <location>
        <begin position="1"/>
        <end position="21"/>
    </location>
</feature>
<protein>
    <submittedName>
        <fullName evidence="3">Ig-like domain-containing protein</fullName>
    </submittedName>
</protein>
<dbReference type="PANTHER" id="PTHR20930:SF0">
    <property type="entry name" value="PROTEIN ILRUN"/>
    <property type="match status" value="1"/>
</dbReference>
<proteinExistence type="predicted"/>
<dbReference type="PROSITE" id="PS51257">
    <property type="entry name" value="PROKAR_LIPOPROTEIN"/>
    <property type="match status" value="1"/>
</dbReference>
<dbReference type="PANTHER" id="PTHR20930">
    <property type="entry name" value="OVARIAN CARCINOMA ANTIGEN CA125-RELATED"/>
    <property type="match status" value="1"/>
</dbReference>
<dbReference type="Pfam" id="PF16158">
    <property type="entry name" value="N_BRCA1_IG"/>
    <property type="match status" value="1"/>
</dbReference>
<sequence>MNKTHSILILAAVLLVSTACAFPLVVSSNESEVADAVAETVQAALAQTQAAATYTPLPTLTPYPTYTPVSQRPYYPQPTYAPVQSCDQAKFISETIPDYTVMDPGENFTKSWRIKNVGTCTWNPNYSFVFYSGDRMSGAKTTDLDEYVEPGETIDVLVDMEAPSDPDTYTGYWKLQDDDGNNFFQVYVTIKVKSNFAVTSVHLDADPNSYSGDCSGPINFSIDADITSSAAGKVTYRWKDSEGFTSDLLSVKFSDDGTKTVTYDWTIDAPITDTYWVKIYIDNPNHQTFGPLNIDVECIP</sequence>
<accession>A0A347ZWE4</accession>
<dbReference type="AlphaFoldDB" id="A0A347ZWE4"/>
<keyword evidence="4" id="KW-1185">Reference proteome</keyword>
<keyword evidence="1" id="KW-0732">Signal</keyword>
<feature type="domain" description="Nbr1 FW" evidence="2">
    <location>
        <begin position="95"/>
        <end position="192"/>
    </location>
</feature>
<dbReference type="Proteomes" id="UP000256388">
    <property type="component" value="Unassembled WGS sequence"/>
</dbReference>
<comment type="caution">
    <text evidence="3">The sequence shown here is derived from an EMBL/GenBank/DDBJ whole genome shotgun (WGS) entry which is preliminary data.</text>
</comment>
<feature type="chain" id="PRO_5030063680" evidence="1">
    <location>
        <begin position="22"/>
        <end position="300"/>
    </location>
</feature>
<dbReference type="CDD" id="cd14947">
    <property type="entry name" value="NBR1_like"/>
    <property type="match status" value="1"/>
</dbReference>
<dbReference type="OrthoDB" id="166850at2"/>
<dbReference type="EMBL" id="QUMS01000005">
    <property type="protein sequence ID" value="REG05368.1"/>
    <property type="molecule type" value="Genomic_DNA"/>
</dbReference>
<evidence type="ECO:0000256" key="1">
    <source>
        <dbReference type="SAM" id="SignalP"/>
    </source>
</evidence>
<dbReference type="Gene3D" id="2.60.40.10">
    <property type="entry name" value="Immunoglobulins"/>
    <property type="match status" value="1"/>
</dbReference>
<organism evidence="3 4">
    <name type="scientific">Pelolinea submarina</name>
    <dbReference type="NCBI Taxonomy" id="913107"/>
    <lineage>
        <taxon>Bacteria</taxon>
        <taxon>Bacillati</taxon>
        <taxon>Chloroflexota</taxon>
        <taxon>Anaerolineae</taxon>
        <taxon>Anaerolineales</taxon>
        <taxon>Anaerolineaceae</taxon>
        <taxon>Pelolinea</taxon>
    </lineage>
</organism>
<gene>
    <name evidence="3" type="ORF">DFR64_2768</name>
</gene>
<evidence type="ECO:0000259" key="2">
    <source>
        <dbReference type="Pfam" id="PF16158"/>
    </source>
</evidence>
<evidence type="ECO:0000313" key="3">
    <source>
        <dbReference type="EMBL" id="REG05368.1"/>
    </source>
</evidence>
<dbReference type="InterPro" id="IPR032350">
    <property type="entry name" value="Nbr1_FW"/>
</dbReference>